<dbReference type="UniPathway" id="UPA00143"/>
<dbReference type="InterPro" id="IPR002130">
    <property type="entry name" value="Cyclophilin-type_PPIase_dom"/>
</dbReference>
<reference evidence="14 15" key="1">
    <citation type="journal article" date="2012" name="Genome Biol.">
        <title>The genome of the polar eukaryotic microalga coccomyxa subellipsoidea reveals traits of cold adaptation.</title>
        <authorList>
            <person name="Blanc G."/>
            <person name="Agarkova I."/>
            <person name="Grimwood J."/>
            <person name="Kuo A."/>
            <person name="Brueggeman A."/>
            <person name="Dunigan D."/>
            <person name="Gurnon J."/>
            <person name="Ladunga I."/>
            <person name="Lindquist E."/>
            <person name="Lucas S."/>
            <person name="Pangilinan J."/>
            <person name="Proschold T."/>
            <person name="Salamov A."/>
            <person name="Schmutz J."/>
            <person name="Weeks D."/>
            <person name="Yamada T."/>
            <person name="Claverie J.M."/>
            <person name="Grigoriev I."/>
            <person name="Van Etten J."/>
            <person name="Lomsadze A."/>
            <person name="Borodovsky M."/>
        </authorList>
    </citation>
    <scope>NUCLEOTIDE SEQUENCE [LARGE SCALE GENOMIC DNA]</scope>
    <source>
        <strain evidence="14 15">C-169</strain>
    </source>
</reference>
<dbReference type="CDD" id="cd16663">
    <property type="entry name" value="RING-Ubox_PPIL2"/>
    <property type="match status" value="1"/>
</dbReference>
<dbReference type="OrthoDB" id="30774at2759"/>
<dbReference type="InterPro" id="IPR003613">
    <property type="entry name" value="Ubox_domain"/>
</dbReference>
<feature type="compositionally biased region" description="Polar residues" evidence="11">
    <location>
        <begin position="270"/>
        <end position="280"/>
    </location>
</feature>
<dbReference type="PROSITE" id="PS51698">
    <property type="entry name" value="U_BOX"/>
    <property type="match status" value="1"/>
</dbReference>
<dbReference type="PROSITE" id="PS50072">
    <property type="entry name" value="CSA_PPIASE_2"/>
    <property type="match status" value="1"/>
</dbReference>
<evidence type="ECO:0000259" key="12">
    <source>
        <dbReference type="PROSITE" id="PS50072"/>
    </source>
</evidence>
<dbReference type="GO" id="GO:0061630">
    <property type="term" value="F:ubiquitin protein ligase activity"/>
    <property type="evidence" value="ECO:0007669"/>
    <property type="project" value="UniProtKB-EC"/>
</dbReference>
<comment type="subcellular location">
    <subcellularLocation>
        <location evidence="4">Nucleus</location>
    </subcellularLocation>
</comment>
<dbReference type="GO" id="GO:0006457">
    <property type="term" value="P:protein folding"/>
    <property type="evidence" value="ECO:0007669"/>
    <property type="project" value="InterPro"/>
</dbReference>
<dbReference type="Proteomes" id="UP000007264">
    <property type="component" value="Unassembled WGS sequence"/>
</dbReference>
<gene>
    <name evidence="14" type="ORF">COCSUDRAFT_59621</name>
</gene>
<comment type="catalytic activity">
    <reaction evidence="1">
        <text>S-ubiquitinyl-[E2 ubiquitin-conjugating enzyme]-L-cysteine + [acceptor protein]-L-lysine = [E2 ubiquitin-conjugating enzyme]-L-cysteine + N(6)-ubiquitinyl-[acceptor protein]-L-lysine.</text>
        <dbReference type="EC" id="2.3.2.27"/>
    </reaction>
</comment>
<dbReference type="FunFam" id="2.40.100.10:FF:000014">
    <property type="entry name" value="Peptidyl-prolyl cis-trans isomerase cyp65"/>
    <property type="match status" value="1"/>
</dbReference>
<dbReference type="InterPro" id="IPR029000">
    <property type="entry name" value="Cyclophilin-like_dom_sf"/>
</dbReference>
<evidence type="ECO:0000259" key="13">
    <source>
        <dbReference type="PROSITE" id="PS51698"/>
    </source>
</evidence>
<evidence type="ECO:0000256" key="3">
    <source>
        <dbReference type="ARBA" id="ARBA00003697"/>
    </source>
</evidence>
<dbReference type="GeneID" id="17037174"/>
<dbReference type="FunFam" id="3.30.40.10:FF:000079">
    <property type="entry name" value="Peptidyl-prolyl cis-trans isomerase 2"/>
    <property type="match status" value="1"/>
</dbReference>
<dbReference type="InterPro" id="IPR026951">
    <property type="entry name" value="PPIL2_U-box_dom"/>
</dbReference>
<dbReference type="PANTHER" id="PTHR45625">
    <property type="entry name" value="PEPTIDYL-PROLYL CIS-TRANS ISOMERASE-RELATED"/>
    <property type="match status" value="1"/>
</dbReference>
<evidence type="ECO:0008006" key="16">
    <source>
        <dbReference type="Google" id="ProtNLM"/>
    </source>
</evidence>
<evidence type="ECO:0000256" key="11">
    <source>
        <dbReference type="SAM" id="MobiDB-lite"/>
    </source>
</evidence>
<evidence type="ECO:0000256" key="9">
    <source>
        <dbReference type="ARBA" id="ARBA00023235"/>
    </source>
</evidence>
<proteinExistence type="inferred from homology"/>
<dbReference type="RefSeq" id="XP_005643680.1">
    <property type="nucleotide sequence ID" value="XM_005643623.1"/>
</dbReference>
<dbReference type="PROSITE" id="PS00170">
    <property type="entry name" value="CSA_PPIASE_1"/>
    <property type="match status" value="1"/>
</dbReference>
<evidence type="ECO:0000256" key="7">
    <source>
        <dbReference type="ARBA" id="ARBA00022786"/>
    </source>
</evidence>
<feature type="compositionally biased region" description="Basic and acidic residues" evidence="11">
    <location>
        <begin position="234"/>
        <end position="243"/>
    </location>
</feature>
<dbReference type="Gene3D" id="2.40.100.10">
    <property type="entry name" value="Cyclophilin-like"/>
    <property type="match status" value="1"/>
</dbReference>
<dbReference type="Gene3D" id="3.30.40.10">
    <property type="entry name" value="Zinc/RING finger domain, C3HC4 (zinc finger)"/>
    <property type="match status" value="1"/>
</dbReference>
<comment type="caution">
    <text evidence="14">The sequence shown here is derived from an EMBL/GenBank/DDBJ whole genome shotgun (WGS) entry which is preliminary data.</text>
</comment>
<dbReference type="Pfam" id="PF00160">
    <property type="entry name" value="Pro_isomerase"/>
    <property type="match status" value="1"/>
</dbReference>
<evidence type="ECO:0000256" key="1">
    <source>
        <dbReference type="ARBA" id="ARBA00000900"/>
    </source>
</evidence>
<evidence type="ECO:0000313" key="15">
    <source>
        <dbReference type="Proteomes" id="UP000007264"/>
    </source>
</evidence>
<keyword evidence="6" id="KW-0808">Transferase</keyword>
<dbReference type="InterPro" id="IPR044666">
    <property type="entry name" value="Cyclophilin_A-like"/>
</dbReference>
<dbReference type="STRING" id="574566.I0YL67"/>
<dbReference type="EMBL" id="AGSI01000020">
    <property type="protein sequence ID" value="EIE19136.1"/>
    <property type="molecule type" value="Genomic_DNA"/>
</dbReference>
<keyword evidence="8" id="KW-0697">Rotamase</keyword>
<dbReference type="GO" id="GO:0071013">
    <property type="term" value="C:catalytic step 2 spliceosome"/>
    <property type="evidence" value="ECO:0007669"/>
    <property type="project" value="TreeGrafter"/>
</dbReference>
<evidence type="ECO:0000256" key="8">
    <source>
        <dbReference type="ARBA" id="ARBA00023110"/>
    </source>
</evidence>
<dbReference type="SMART" id="SM00504">
    <property type="entry name" value="Ubox"/>
    <property type="match status" value="1"/>
</dbReference>
<feature type="region of interest" description="Disordered" evidence="11">
    <location>
        <begin position="224"/>
        <end position="285"/>
    </location>
</feature>
<evidence type="ECO:0000256" key="2">
    <source>
        <dbReference type="ARBA" id="ARBA00000971"/>
    </source>
</evidence>
<comment type="catalytic activity">
    <reaction evidence="2">
        <text>[protein]-peptidylproline (omega=180) = [protein]-peptidylproline (omega=0)</text>
        <dbReference type="Rhea" id="RHEA:16237"/>
        <dbReference type="Rhea" id="RHEA-COMP:10747"/>
        <dbReference type="Rhea" id="RHEA-COMP:10748"/>
        <dbReference type="ChEBI" id="CHEBI:83833"/>
        <dbReference type="ChEBI" id="CHEBI:83834"/>
        <dbReference type="EC" id="5.2.1.8"/>
    </reaction>
</comment>
<dbReference type="GO" id="GO:0000209">
    <property type="term" value="P:protein polyubiquitination"/>
    <property type="evidence" value="ECO:0007669"/>
    <property type="project" value="TreeGrafter"/>
</dbReference>
<feature type="compositionally biased region" description="Low complexity" evidence="11">
    <location>
        <begin position="598"/>
        <end position="611"/>
    </location>
</feature>
<feature type="region of interest" description="Disordered" evidence="11">
    <location>
        <begin position="596"/>
        <end position="630"/>
    </location>
</feature>
<feature type="compositionally biased region" description="Basic and acidic residues" evidence="11">
    <location>
        <begin position="540"/>
        <end position="562"/>
    </location>
</feature>
<dbReference type="SUPFAM" id="SSF57850">
    <property type="entry name" value="RING/U-box"/>
    <property type="match status" value="1"/>
</dbReference>
<dbReference type="PRINTS" id="PR00153">
    <property type="entry name" value="CSAPPISMRASE"/>
</dbReference>
<comment type="function">
    <text evidence="3">May catalyze the cis-trans isomerization of proline imidic peptide bonds in oligopeptides thereby assisting the folding of proteins. May also function as a chaperone, playing a role in intracellular transport of proteins. May also have a protein ubiquitin ligase activity acting as an E3 ubiquitin protein ligase or as a ubiquitin-ubiquitin ligase promoting elongation of ubiquitin chains on proteins.</text>
</comment>
<evidence type="ECO:0000256" key="6">
    <source>
        <dbReference type="ARBA" id="ARBA00022679"/>
    </source>
</evidence>
<evidence type="ECO:0000313" key="14">
    <source>
        <dbReference type="EMBL" id="EIE19136.1"/>
    </source>
</evidence>
<sequence>MGKKSLKKDRGYITATEWQTEWGGHKDKSRSTFKCLPFNCCAISFTPFEDPACTADGTTYDITNIVPYVMKFKKHPVTGDPLSLKDVIKLNFHKNSDGEYMCPVLNKVFTEHTHIVAVKPTGNVYCWEAVEELNIKPKYWKDLLDDTPITRKDIIHLQDPLNLQGKNLENFDHVKKNLSLQDADELAAQEADPMFSIKAEGLSEDMKRAFEQGGGGKKAQAARLLAEAHSTAKRGGDKAEAGKQDGAQAGPDPRLQPPKPEDRPAANFKPGTSTWNTDDPSQAPPWVREKMRKEMETGSWRGQDKDALEAAKAGGQGQKPVPKPYMSAQYREDSMRTTGAASRSFTSTAVNVTTQNARTMVRVERCPKKKGYMRLHTNLGDLNLELHCDFAPRTCENFFVLAEGGYYSDTIFHRSIRSFMIQGGDPTGTGTGGESIYGPTFKDELDSRLTHAGRGVLSMANSGPNTNGSQASSLILFYILYKSAHHLDFKHTVFGRVVGGFEVLTAMEKVPTDDDDKPRQEIKITGATVFVNPYKEEEEAERKAAEEARLKAEKEAGPPTEEERVGAWFSNPVPAAQPSAQGHGTGVGKYLNVHAARKAAPAASPGAEGEAPGPPAKKAKQASYGNFNAW</sequence>
<evidence type="ECO:0000256" key="5">
    <source>
        <dbReference type="ARBA" id="ARBA00007930"/>
    </source>
</evidence>
<evidence type="ECO:0000256" key="10">
    <source>
        <dbReference type="ARBA" id="ARBA00023242"/>
    </source>
</evidence>
<dbReference type="InterPro" id="IPR020892">
    <property type="entry name" value="Cyclophilin-type_PPIase_CS"/>
</dbReference>
<feature type="domain" description="PPIase cyclophilin-type" evidence="12">
    <location>
        <begin position="376"/>
        <end position="529"/>
    </location>
</feature>
<dbReference type="InterPro" id="IPR013083">
    <property type="entry name" value="Znf_RING/FYVE/PHD"/>
</dbReference>
<feature type="region of interest" description="Disordered" evidence="11">
    <location>
        <begin position="535"/>
        <end position="562"/>
    </location>
</feature>
<accession>I0YL67</accession>
<protein>
    <recommendedName>
        <fullName evidence="16">Peptidylprolyl isomerase</fullName>
    </recommendedName>
</protein>
<dbReference type="PANTHER" id="PTHR45625:SF1">
    <property type="entry name" value="RING-TYPE E3 UBIQUITIN-PROTEIN LIGASE PPIL2"/>
    <property type="match status" value="1"/>
</dbReference>
<dbReference type="KEGG" id="csl:COCSUDRAFT_59621"/>
<dbReference type="SUPFAM" id="SSF50891">
    <property type="entry name" value="Cyclophilin-like"/>
    <property type="match status" value="1"/>
</dbReference>
<comment type="similarity">
    <text evidence="5">Belongs to the cyclophilin-type PPIase family. PPIL2 subfamily.</text>
</comment>
<keyword evidence="9" id="KW-0413">Isomerase</keyword>
<keyword evidence="15" id="KW-1185">Reference proteome</keyword>
<keyword evidence="7" id="KW-0833">Ubl conjugation pathway</keyword>
<dbReference type="AlphaFoldDB" id="I0YL67"/>
<feature type="domain" description="U-box" evidence="13">
    <location>
        <begin position="34"/>
        <end position="107"/>
    </location>
</feature>
<dbReference type="GO" id="GO:0003755">
    <property type="term" value="F:peptidyl-prolyl cis-trans isomerase activity"/>
    <property type="evidence" value="ECO:0007669"/>
    <property type="project" value="UniProtKB-KW"/>
</dbReference>
<dbReference type="eggNOG" id="KOG0883">
    <property type="taxonomic scope" value="Eukaryota"/>
</dbReference>
<name>I0YL67_COCSC</name>
<organism evidence="14 15">
    <name type="scientific">Coccomyxa subellipsoidea (strain C-169)</name>
    <name type="common">Green microalga</name>
    <dbReference type="NCBI Taxonomy" id="574566"/>
    <lineage>
        <taxon>Eukaryota</taxon>
        <taxon>Viridiplantae</taxon>
        <taxon>Chlorophyta</taxon>
        <taxon>core chlorophytes</taxon>
        <taxon>Trebouxiophyceae</taxon>
        <taxon>Trebouxiophyceae incertae sedis</taxon>
        <taxon>Coccomyxaceae</taxon>
        <taxon>Coccomyxa</taxon>
        <taxon>Coccomyxa subellipsoidea</taxon>
    </lineage>
</organism>
<evidence type="ECO:0000256" key="4">
    <source>
        <dbReference type="ARBA" id="ARBA00004123"/>
    </source>
</evidence>
<keyword evidence="10" id="KW-0539">Nucleus</keyword>